<name>A0A1M4VZU4_STRHI</name>
<keyword evidence="1" id="KW-0472">Membrane</keyword>
<keyword evidence="3" id="KW-1185">Reference proteome</keyword>
<evidence type="ECO:0008006" key="4">
    <source>
        <dbReference type="Google" id="ProtNLM"/>
    </source>
</evidence>
<protein>
    <recommendedName>
        <fullName evidence="4">DUF3180 domain-containing protein</fullName>
    </recommendedName>
</protein>
<dbReference type="STRING" id="2017.SAMN05444320_101948"/>
<dbReference type="Pfam" id="PF11377">
    <property type="entry name" value="DUF3180"/>
    <property type="match status" value="1"/>
</dbReference>
<evidence type="ECO:0000313" key="2">
    <source>
        <dbReference type="EMBL" id="SHE74425.1"/>
    </source>
</evidence>
<gene>
    <name evidence="2" type="ORF">SAMN05444320_101948</name>
</gene>
<feature type="transmembrane region" description="Helical" evidence="1">
    <location>
        <begin position="35"/>
        <end position="56"/>
    </location>
</feature>
<feature type="transmembrane region" description="Helical" evidence="1">
    <location>
        <begin position="118"/>
        <end position="136"/>
    </location>
</feature>
<feature type="transmembrane region" description="Helical" evidence="1">
    <location>
        <begin position="77"/>
        <end position="98"/>
    </location>
</feature>
<reference evidence="2 3" key="1">
    <citation type="submission" date="2016-11" db="EMBL/GenBank/DDBJ databases">
        <authorList>
            <person name="Jaros S."/>
            <person name="Januszkiewicz K."/>
            <person name="Wedrychowicz H."/>
        </authorList>
    </citation>
    <scope>NUCLEOTIDE SEQUENCE [LARGE SCALE GENOMIC DNA]</scope>
    <source>
        <strain evidence="2 3">DSM 44523</strain>
    </source>
</reference>
<dbReference type="OrthoDB" id="3825558at2"/>
<organism evidence="2 3">
    <name type="scientific">Streptoalloteichus hindustanus</name>
    <dbReference type="NCBI Taxonomy" id="2017"/>
    <lineage>
        <taxon>Bacteria</taxon>
        <taxon>Bacillati</taxon>
        <taxon>Actinomycetota</taxon>
        <taxon>Actinomycetes</taxon>
        <taxon>Pseudonocardiales</taxon>
        <taxon>Pseudonocardiaceae</taxon>
        <taxon>Streptoalloteichus</taxon>
    </lineage>
</organism>
<evidence type="ECO:0000256" key="1">
    <source>
        <dbReference type="SAM" id="Phobius"/>
    </source>
</evidence>
<dbReference type="AlphaFoldDB" id="A0A1M4VZU4"/>
<proteinExistence type="predicted"/>
<dbReference type="EMBL" id="FQVN01000001">
    <property type="protein sequence ID" value="SHE74425.1"/>
    <property type="molecule type" value="Genomic_DNA"/>
</dbReference>
<keyword evidence="1" id="KW-0812">Transmembrane</keyword>
<keyword evidence="1" id="KW-1133">Transmembrane helix</keyword>
<dbReference type="RefSeq" id="WP_073479999.1">
    <property type="nucleotide sequence ID" value="NZ_FQVN01000001.1"/>
</dbReference>
<accession>A0A1M4VZU4</accession>
<dbReference type="InterPro" id="IPR021517">
    <property type="entry name" value="DUF3180"/>
</dbReference>
<sequence length="156" mass="16445">MRFTRVRDLVWVVLVAGVVAHLAVRQSYGVLPAFPTFAGVTLFLLAVVEAVLGFALRARIHRRPGTRPVQPLTAARSVALAKASSLVGALMVGVWAGVLGYVLPRRGDLASAAGDSTTAIIGVVCALLLVGAALWLEYCCKTPEGPEDRDAPNGRE</sequence>
<evidence type="ECO:0000313" key="3">
    <source>
        <dbReference type="Proteomes" id="UP000184501"/>
    </source>
</evidence>
<dbReference type="Proteomes" id="UP000184501">
    <property type="component" value="Unassembled WGS sequence"/>
</dbReference>